<accession>A0A1C7LQX5</accession>
<organism evidence="1 2">
    <name type="scientific">Grifola frondosa</name>
    <name type="common">Maitake</name>
    <name type="synonym">Polyporus frondosus</name>
    <dbReference type="NCBI Taxonomy" id="5627"/>
    <lineage>
        <taxon>Eukaryota</taxon>
        <taxon>Fungi</taxon>
        <taxon>Dikarya</taxon>
        <taxon>Basidiomycota</taxon>
        <taxon>Agaricomycotina</taxon>
        <taxon>Agaricomycetes</taxon>
        <taxon>Polyporales</taxon>
        <taxon>Grifolaceae</taxon>
        <taxon>Grifola</taxon>
    </lineage>
</organism>
<gene>
    <name evidence="1" type="ORF">A0H81_12966</name>
</gene>
<evidence type="ECO:0000313" key="1">
    <source>
        <dbReference type="EMBL" id="OBZ67092.1"/>
    </source>
</evidence>
<reference evidence="1 2" key="1">
    <citation type="submission" date="2016-03" db="EMBL/GenBank/DDBJ databases">
        <title>Whole genome sequencing of Grifola frondosa 9006-11.</title>
        <authorList>
            <person name="Min B."/>
            <person name="Park H."/>
            <person name="Kim J.-G."/>
            <person name="Cho H."/>
            <person name="Oh Y.-L."/>
            <person name="Kong W.-S."/>
            <person name="Choi I.-G."/>
        </authorList>
    </citation>
    <scope>NUCLEOTIDE SEQUENCE [LARGE SCALE GENOMIC DNA]</scope>
    <source>
        <strain evidence="1 2">9006-11</strain>
    </source>
</reference>
<name>A0A1C7LQX5_GRIFR</name>
<dbReference type="EMBL" id="LUGG01000025">
    <property type="protein sequence ID" value="OBZ67092.1"/>
    <property type="molecule type" value="Genomic_DNA"/>
</dbReference>
<comment type="caution">
    <text evidence="1">The sequence shown here is derived from an EMBL/GenBank/DDBJ whole genome shotgun (WGS) entry which is preliminary data.</text>
</comment>
<proteinExistence type="predicted"/>
<sequence>MDIFLAAYICRCDNHMVLLLMDYCNASCFICYCLYTTRRPLVGSDMSNVIRDRNLFCISKNAPVFAFQCASVWKLALRGWNLEVWRARVRPAFDHGRLEVQHVHKCDAHRVPELALPMLLRFALKAMMLSPHSTSVLQHVCLLRLGERSLFDSPCAASYGCRPSAAAHAGTS</sequence>
<evidence type="ECO:0000313" key="2">
    <source>
        <dbReference type="Proteomes" id="UP000092993"/>
    </source>
</evidence>
<protein>
    <submittedName>
        <fullName evidence="1">Uncharacterized protein</fullName>
    </submittedName>
</protein>
<dbReference type="Proteomes" id="UP000092993">
    <property type="component" value="Unassembled WGS sequence"/>
</dbReference>
<dbReference type="AlphaFoldDB" id="A0A1C7LQX5"/>
<keyword evidence="2" id="KW-1185">Reference proteome</keyword>